<dbReference type="OrthoDB" id="412018at2759"/>
<protein>
    <recommendedName>
        <fullName evidence="4">Protein DCG1</fullName>
    </recommendedName>
</protein>
<dbReference type="EMBL" id="BDGX01000023">
    <property type="protein sequence ID" value="GAV50559.1"/>
    <property type="molecule type" value="Genomic_DNA"/>
</dbReference>
<evidence type="ECO:0008006" key="4">
    <source>
        <dbReference type="Google" id="ProtNLM"/>
    </source>
</evidence>
<dbReference type="Gene3D" id="3.40.50.12500">
    <property type="match status" value="1"/>
</dbReference>
<organism evidence="2 3">
    <name type="scientific">Zygosaccharomyces rouxii</name>
    <dbReference type="NCBI Taxonomy" id="4956"/>
    <lineage>
        <taxon>Eukaryota</taxon>
        <taxon>Fungi</taxon>
        <taxon>Dikarya</taxon>
        <taxon>Ascomycota</taxon>
        <taxon>Saccharomycotina</taxon>
        <taxon>Saccharomycetes</taxon>
        <taxon>Saccharomycetales</taxon>
        <taxon>Saccharomycetaceae</taxon>
        <taxon>Zygosaccharomyces</taxon>
    </lineage>
</organism>
<evidence type="ECO:0000256" key="1">
    <source>
        <dbReference type="ARBA" id="ARBA00038414"/>
    </source>
</evidence>
<proteinExistence type="inferred from homology"/>
<dbReference type="AlphaFoldDB" id="A0A1Q3A4E5"/>
<name>A0A1Q3A4E5_ZYGRO</name>
<dbReference type="Pfam" id="PF01177">
    <property type="entry name" value="Asp_Glu_race"/>
    <property type="match status" value="1"/>
</dbReference>
<accession>A0A1Q3A4E5</accession>
<dbReference type="Proteomes" id="UP000187013">
    <property type="component" value="Unassembled WGS sequence"/>
</dbReference>
<dbReference type="eggNOG" id="ENOG502RZ0H">
    <property type="taxonomic scope" value="Eukaryota"/>
</dbReference>
<sequence length="247" mass="26664">MKILVINPNSSESMTRSVAEALGGNCNANGINYDVVFATGPKDSPPEINDERTAVQSAESCWKVLGDSRNPLHYANYQGIVIACFSDHPLVKMIQQQESGPPVCSLLRPSVFYLDLFGGGAGGNKPPFSIITSSKEWVEPLDLSLHRMVAPEQRSSWRPTVAAQVNPLGLSGEADHVARVIRDENYGEHGSKTVILGCAGYCGIRDQLQSLVPSEVTLIEPCKVAVEFVVAAAKINDREVCKVGDLQ</sequence>
<comment type="caution">
    <text evidence="2">The sequence shown here is derived from an EMBL/GenBank/DDBJ whole genome shotgun (WGS) entry which is preliminary data.</text>
</comment>
<evidence type="ECO:0000313" key="2">
    <source>
        <dbReference type="EMBL" id="GAV50559.1"/>
    </source>
</evidence>
<dbReference type="InterPro" id="IPR052186">
    <property type="entry name" value="Hydantoin_racemase-like"/>
</dbReference>
<dbReference type="GO" id="GO:0047661">
    <property type="term" value="F:amino-acid racemase activity"/>
    <property type="evidence" value="ECO:0007669"/>
    <property type="project" value="InterPro"/>
</dbReference>
<dbReference type="PANTHER" id="PTHR28047:SF5">
    <property type="entry name" value="PROTEIN DCG1"/>
    <property type="match status" value="1"/>
</dbReference>
<dbReference type="PANTHER" id="PTHR28047">
    <property type="entry name" value="PROTEIN DCG1"/>
    <property type="match status" value="1"/>
</dbReference>
<dbReference type="InterPro" id="IPR015942">
    <property type="entry name" value="Asp/Glu/hydantoin_racemase"/>
</dbReference>
<dbReference type="InterPro" id="IPR053714">
    <property type="entry name" value="Iso_Racemase_Enz_sf"/>
</dbReference>
<comment type="similarity">
    <text evidence="1">Belongs to the HyuE racemase family.</text>
</comment>
<evidence type="ECO:0000313" key="3">
    <source>
        <dbReference type="Proteomes" id="UP000187013"/>
    </source>
</evidence>
<reference evidence="2 3" key="1">
    <citation type="submission" date="2016-08" db="EMBL/GenBank/DDBJ databases">
        <title>Draft genome sequence of allopolyploid Zygosaccharomyces rouxii.</title>
        <authorList>
            <person name="Watanabe J."/>
            <person name="Uehara K."/>
            <person name="Mogi Y."/>
            <person name="Tsukioka Y."/>
        </authorList>
    </citation>
    <scope>NUCLEOTIDE SEQUENCE [LARGE SCALE GENOMIC DNA]</scope>
    <source>
        <strain evidence="2 3">NBRC 110957</strain>
    </source>
</reference>
<gene>
    <name evidence="2" type="ORF">ZYGR_0W00850</name>
</gene>